<dbReference type="InterPro" id="IPR011701">
    <property type="entry name" value="MFS"/>
</dbReference>
<dbReference type="InterPro" id="IPR020846">
    <property type="entry name" value="MFS_dom"/>
</dbReference>
<dbReference type="InterPro" id="IPR036259">
    <property type="entry name" value="MFS_trans_sf"/>
</dbReference>
<evidence type="ECO:0000313" key="9">
    <source>
        <dbReference type="EMBL" id="BCN29341.1"/>
    </source>
</evidence>
<keyword evidence="6 7" id="KW-0472">Membrane</keyword>
<protein>
    <submittedName>
        <fullName evidence="9">MFS transporter</fullName>
    </submittedName>
</protein>
<keyword evidence="3" id="KW-1003">Cell membrane</keyword>
<dbReference type="SUPFAM" id="SSF103473">
    <property type="entry name" value="MFS general substrate transporter"/>
    <property type="match status" value="1"/>
</dbReference>
<keyword evidence="10" id="KW-1185">Reference proteome</keyword>
<gene>
    <name evidence="9" type="ORF">bsdtb5_06360</name>
</gene>
<dbReference type="GO" id="GO:0005886">
    <property type="term" value="C:plasma membrane"/>
    <property type="evidence" value="ECO:0007669"/>
    <property type="project" value="UniProtKB-SubCell"/>
</dbReference>
<evidence type="ECO:0000256" key="5">
    <source>
        <dbReference type="ARBA" id="ARBA00022989"/>
    </source>
</evidence>
<feature type="transmembrane region" description="Helical" evidence="7">
    <location>
        <begin position="391"/>
        <end position="412"/>
    </location>
</feature>
<feature type="transmembrane region" description="Helical" evidence="7">
    <location>
        <begin position="320"/>
        <end position="348"/>
    </location>
</feature>
<dbReference type="AlphaFoldDB" id="A0A7R7EIK3"/>
<feature type="transmembrane region" description="Helical" evidence="7">
    <location>
        <begin position="12"/>
        <end position="37"/>
    </location>
</feature>
<organism evidence="9 10">
    <name type="scientific">Anaeromicropila herbilytica</name>
    <dbReference type="NCBI Taxonomy" id="2785025"/>
    <lineage>
        <taxon>Bacteria</taxon>
        <taxon>Bacillati</taxon>
        <taxon>Bacillota</taxon>
        <taxon>Clostridia</taxon>
        <taxon>Lachnospirales</taxon>
        <taxon>Lachnospiraceae</taxon>
        <taxon>Anaeromicropila</taxon>
    </lineage>
</organism>
<evidence type="ECO:0000256" key="3">
    <source>
        <dbReference type="ARBA" id="ARBA00022475"/>
    </source>
</evidence>
<feature type="domain" description="Major facilitator superfamily (MFS) profile" evidence="8">
    <location>
        <begin position="10"/>
        <end position="413"/>
    </location>
</feature>
<keyword evidence="5 7" id="KW-1133">Transmembrane helix</keyword>
<reference evidence="9 10" key="1">
    <citation type="submission" date="2020-11" db="EMBL/GenBank/DDBJ databases">
        <title>Draft genome sequencing of a Lachnospiraceae strain isolated from anoxic soil subjected to BSD treatment.</title>
        <authorList>
            <person name="Uek A."/>
            <person name="Tonouchi A."/>
        </authorList>
    </citation>
    <scope>NUCLEOTIDE SEQUENCE [LARGE SCALE GENOMIC DNA]</scope>
    <source>
        <strain evidence="9 10">TB5</strain>
    </source>
</reference>
<feature type="transmembrane region" description="Helical" evidence="7">
    <location>
        <begin position="169"/>
        <end position="190"/>
    </location>
</feature>
<dbReference type="RefSeq" id="WP_271714624.1">
    <property type="nucleotide sequence ID" value="NZ_AP024169.1"/>
</dbReference>
<feature type="transmembrane region" description="Helical" evidence="7">
    <location>
        <begin position="101"/>
        <end position="119"/>
    </location>
</feature>
<evidence type="ECO:0000259" key="8">
    <source>
        <dbReference type="PROSITE" id="PS50850"/>
    </source>
</evidence>
<proteinExistence type="predicted"/>
<dbReference type="KEGG" id="ahb:bsdtb5_06360"/>
<sequence length="430" mass="46999">MNSTKIFHKNFLILIAGQIISLLGNSLQRFALSLYILDITGSAAIFSIILSICILPQIILAPFGGAIADRFNKKKILIILDLASALVLILFLLISNYKSPMLILIGILMCLLATIQSIYEPSVRACIPAIVSTSNLTAANSVVSEISAITTLLGPIAAGFLYGSFGIDIIFILNIISFLCSAGIECFLILPNGTKGLENNAFLTFVNDIKESMSYMIHKQRLIFYMVLLSSAFNLFLTPIYTVGIPYIEKILFGVSDELYGISEGCIGLGMITGALLVNILAKKFPLSKIHYYFVVLVLLIVGMGFTTLPFLHHTGSVPYMAYIIFTMISFLFAACLANINIIFMTFLQVETPPSMMGKIMALVASLATAFMPIGQIIFGALYEYLSANAYIIYVIVAIISLAATYFIHHLVNSNLFISSKTKELLSTNN</sequence>
<accession>A0A7R7EIK3</accession>
<evidence type="ECO:0000256" key="7">
    <source>
        <dbReference type="SAM" id="Phobius"/>
    </source>
</evidence>
<dbReference type="CDD" id="cd06173">
    <property type="entry name" value="MFS_MefA_like"/>
    <property type="match status" value="1"/>
</dbReference>
<dbReference type="EMBL" id="AP024169">
    <property type="protein sequence ID" value="BCN29341.1"/>
    <property type="molecule type" value="Genomic_DNA"/>
</dbReference>
<evidence type="ECO:0000256" key="6">
    <source>
        <dbReference type="ARBA" id="ARBA00023136"/>
    </source>
</evidence>
<feature type="transmembrane region" description="Helical" evidence="7">
    <location>
        <begin position="260"/>
        <end position="280"/>
    </location>
</feature>
<feature type="transmembrane region" description="Helical" evidence="7">
    <location>
        <begin position="76"/>
        <end position="95"/>
    </location>
</feature>
<evidence type="ECO:0000256" key="4">
    <source>
        <dbReference type="ARBA" id="ARBA00022692"/>
    </source>
</evidence>
<dbReference type="GO" id="GO:0022857">
    <property type="term" value="F:transmembrane transporter activity"/>
    <property type="evidence" value="ECO:0007669"/>
    <property type="project" value="InterPro"/>
</dbReference>
<evidence type="ECO:0000256" key="2">
    <source>
        <dbReference type="ARBA" id="ARBA00022448"/>
    </source>
</evidence>
<dbReference type="Gene3D" id="1.20.1250.20">
    <property type="entry name" value="MFS general substrate transporter like domains"/>
    <property type="match status" value="1"/>
</dbReference>
<evidence type="ECO:0000256" key="1">
    <source>
        <dbReference type="ARBA" id="ARBA00004651"/>
    </source>
</evidence>
<dbReference type="Pfam" id="PF07690">
    <property type="entry name" value="MFS_1"/>
    <property type="match status" value="1"/>
</dbReference>
<feature type="transmembrane region" description="Helical" evidence="7">
    <location>
        <begin position="222"/>
        <end position="248"/>
    </location>
</feature>
<feature type="transmembrane region" description="Helical" evidence="7">
    <location>
        <begin position="360"/>
        <end position="379"/>
    </location>
</feature>
<name>A0A7R7EIK3_9FIRM</name>
<keyword evidence="2" id="KW-0813">Transport</keyword>
<feature type="transmembrane region" description="Helical" evidence="7">
    <location>
        <begin position="43"/>
        <end position="64"/>
    </location>
</feature>
<feature type="transmembrane region" description="Helical" evidence="7">
    <location>
        <begin position="292"/>
        <end position="314"/>
    </location>
</feature>
<dbReference type="Proteomes" id="UP000595897">
    <property type="component" value="Chromosome"/>
</dbReference>
<dbReference type="PANTHER" id="PTHR43266:SF9">
    <property type="entry name" value="PERMEASE, MAJOR FACILITATOR SUPERFAMILY-RELATED"/>
    <property type="match status" value="1"/>
</dbReference>
<dbReference type="PROSITE" id="PS50850">
    <property type="entry name" value="MFS"/>
    <property type="match status" value="1"/>
</dbReference>
<evidence type="ECO:0000313" key="10">
    <source>
        <dbReference type="Proteomes" id="UP000595897"/>
    </source>
</evidence>
<comment type="subcellular location">
    <subcellularLocation>
        <location evidence="1">Cell membrane</location>
        <topology evidence="1">Multi-pass membrane protein</topology>
    </subcellularLocation>
</comment>
<dbReference type="PANTHER" id="PTHR43266">
    <property type="entry name" value="MACROLIDE-EFFLUX PROTEIN"/>
    <property type="match status" value="1"/>
</dbReference>
<keyword evidence="4 7" id="KW-0812">Transmembrane</keyword>